<keyword evidence="1" id="KW-0809">Transit peptide</keyword>
<dbReference type="GO" id="GO:0016226">
    <property type="term" value="P:iron-sulfur cluster assembly"/>
    <property type="evidence" value="ECO:0007669"/>
    <property type="project" value="TreeGrafter"/>
</dbReference>
<dbReference type="AlphaFoldDB" id="A0A2M9FVX9"/>
<gene>
    <name evidence="4" type="ORF">CVT23_22110</name>
</gene>
<evidence type="ECO:0000313" key="4">
    <source>
        <dbReference type="EMBL" id="PJK27607.1"/>
    </source>
</evidence>
<evidence type="ECO:0000259" key="3">
    <source>
        <dbReference type="Pfam" id="PF25455"/>
    </source>
</evidence>
<comment type="caution">
    <text evidence="4">The sequence shown here is derived from an EMBL/GenBank/DDBJ whole genome shotgun (WGS) entry which is preliminary data.</text>
</comment>
<dbReference type="PIRSF" id="PIRSF006487">
    <property type="entry name" value="GcvT"/>
    <property type="match status" value="1"/>
</dbReference>
<keyword evidence="5" id="KW-1185">Reference proteome</keyword>
<name>A0A2M9FVX9_9PROT</name>
<dbReference type="InterPro" id="IPR045179">
    <property type="entry name" value="YgfZ/GcvT"/>
</dbReference>
<dbReference type="InterPro" id="IPR017703">
    <property type="entry name" value="YgfZ/GCV_T_CS"/>
</dbReference>
<organism evidence="4 5">
    <name type="scientific">Minwuia thermotolerans</name>
    <dbReference type="NCBI Taxonomy" id="2056226"/>
    <lineage>
        <taxon>Bacteria</taxon>
        <taxon>Pseudomonadati</taxon>
        <taxon>Pseudomonadota</taxon>
        <taxon>Alphaproteobacteria</taxon>
        <taxon>Minwuiales</taxon>
        <taxon>Minwuiaceae</taxon>
        <taxon>Minwuia</taxon>
    </lineage>
</organism>
<dbReference type="RefSeq" id="WP_109795320.1">
    <property type="nucleotide sequence ID" value="NZ_PHIG01000063.1"/>
</dbReference>
<evidence type="ECO:0000256" key="1">
    <source>
        <dbReference type="ARBA" id="ARBA00022946"/>
    </source>
</evidence>
<dbReference type="InterPro" id="IPR027266">
    <property type="entry name" value="TrmE/GcvT-like"/>
</dbReference>
<dbReference type="OrthoDB" id="9796287at2"/>
<dbReference type="Proteomes" id="UP000229498">
    <property type="component" value="Unassembled WGS sequence"/>
</dbReference>
<dbReference type="InterPro" id="IPR057460">
    <property type="entry name" value="CAF17_C"/>
</dbReference>
<dbReference type="PANTHER" id="PTHR22602:SF0">
    <property type="entry name" value="TRANSFERASE CAF17, MITOCHONDRIAL-RELATED"/>
    <property type="match status" value="1"/>
</dbReference>
<dbReference type="NCBIfam" id="TIGR03317">
    <property type="entry name" value="ygfZ_signature"/>
    <property type="match status" value="1"/>
</dbReference>
<sequence>MTATEPTHVKLPNRGVLSVAGAEAESFLQNLVSNNVAPASPETGVYATLLTPQGKFLHDFFVVRDGEGAILLDCEADRLEDLKRRLTLYKLRAKVELADVSAGWTVIALLAGSAGAPIEFQDPRHADMGRRALLPAGADIPGEERPFADYERRRLECGVPDGSRDMEVERSFLLENRIDEFHGIDFKKGCYVGQELTARTKYRGNVRKRLTPVTVDGELPDPGTPVTIDGKEVGAVRSGLGDRALAMLRIERPDGELRAGETRLTPL</sequence>
<dbReference type="EMBL" id="PHIG01000063">
    <property type="protein sequence ID" value="PJK27607.1"/>
    <property type="molecule type" value="Genomic_DNA"/>
</dbReference>
<evidence type="ECO:0000313" key="5">
    <source>
        <dbReference type="Proteomes" id="UP000229498"/>
    </source>
</evidence>
<evidence type="ECO:0000259" key="2">
    <source>
        <dbReference type="Pfam" id="PF01571"/>
    </source>
</evidence>
<dbReference type="PANTHER" id="PTHR22602">
    <property type="entry name" value="TRANSFERASE CAF17, MITOCHONDRIAL-RELATED"/>
    <property type="match status" value="1"/>
</dbReference>
<dbReference type="SUPFAM" id="SSF103025">
    <property type="entry name" value="Folate-binding domain"/>
    <property type="match status" value="1"/>
</dbReference>
<feature type="domain" description="GCVT N-terminal" evidence="2">
    <location>
        <begin position="17"/>
        <end position="109"/>
    </location>
</feature>
<dbReference type="Gene3D" id="3.30.1360.120">
    <property type="entry name" value="Probable tRNA modification gtpase trme, domain 1"/>
    <property type="match status" value="2"/>
</dbReference>
<proteinExistence type="predicted"/>
<dbReference type="InterPro" id="IPR006222">
    <property type="entry name" value="GCVT_N"/>
</dbReference>
<dbReference type="Pfam" id="PF25455">
    <property type="entry name" value="Beta-barrel_CAF17_C"/>
    <property type="match status" value="1"/>
</dbReference>
<reference evidence="4 5" key="1">
    <citation type="submission" date="2017-11" db="EMBL/GenBank/DDBJ databases">
        <title>Draft genome sequence of Rhizobiales bacterium SY3-13.</title>
        <authorList>
            <person name="Sun C."/>
        </authorList>
    </citation>
    <scope>NUCLEOTIDE SEQUENCE [LARGE SCALE GENOMIC DNA]</scope>
    <source>
        <strain evidence="4 5">SY3-13</strain>
    </source>
</reference>
<feature type="domain" description="CAF17 C-terminal" evidence="3">
    <location>
        <begin position="207"/>
        <end position="266"/>
    </location>
</feature>
<accession>A0A2M9FVX9</accession>
<dbReference type="Pfam" id="PF01571">
    <property type="entry name" value="GCV_T"/>
    <property type="match status" value="1"/>
</dbReference>
<protein>
    <submittedName>
        <fullName evidence="4">Folate-binding protein</fullName>
    </submittedName>
</protein>